<protein>
    <submittedName>
        <fullName evidence="1">Transcriptional regulator GutM</fullName>
    </submittedName>
</protein>
<proteinExistence type="predicted"/>
<accession>A0A9Q4FYW7</accession>
<keyword evidence="2" id="KW-1185">Reference proteome</keyword>
<dbReference type="EMBL" id="JABXYM010000001">
    <property type="protein sequence ID" value="MCR6096169.1"/>
    <property type="molecule type" value="Genomic_DNA"/>
</dbReference>
<gene>
    <name evidence="1" type="ORF">HXA33_06370</name>
</gene>
<reference evidence="1" key="1">
    <citation type="submission" date="2020-06" db="EMBL/GenBank/DDBJ databases">
        <title>Insight into the genomes of haloalkaliphilic bacilli from Kenyan soda lakes.</title>
        <authorList>
            <person name="Mwirichia R."/>
            <person name="Villamizar G.C."/>
            <person name="Poehlein A."/>
            <person name="Mugweru J."/>
            <person name="Kipnyargis A."/>
            <person name="Kiplimo D."/>
            <person name="Orwa P."/>
            <person name="Daniel R."/>
        </authorList>
    </citation>
    <scope>NUCLEOTIDE SEQUENCE</scope>
    <source>
        <strain evidence="1">B1096_S55</strain>
    </source>
</reference>
<comment type="caution">
    <text evidence="1">The sequence shown here is derived from an EMBL/GenBank/DDBJ whole genome shotgun (WGS) entry which is preliminary data.</text>
</comment>
<dbReference type="AlphaFoldDB" id="A0A9Q4FYW7"/>
<dbReference type="Pfam" id="PF06923">
    <property type="entry name" value="GutM"/>
    <property type="match status" value="1"/>
</dbReference>
<dbReference type="Proteomes" id="UP001057753">
    <property type="component" value="Unassembled WGS sequence"/>
</dbReference>
<dbReference type="InterPro" id="IPR009693">
    <property type="entry name" value="Glucitol_operon_activator"/>
</dbReference>
<evidence type="ECO:0000313" key="1">
    <source>
        <dbReference type="EMBL" id="MCR6096169.1"/>
    </source>
</evidence>
<dbReference type="RefSeq" id="WP_257820832.1">
    <property type="nucleotide sequence ID" value="NZ_JABXYM010000001.1"/>
</dbReference>
<evidence type="ECO:0000313" key="2">
    <source>
        <dbReference type="Proteomes" id="UP001057753"/>
    </source>
</evidence>
<name>A0A9Q4FYW7_SALAG</name>
<organism evidence="1 2">
    <name type="scientific">Salipaludibacillus agaradhaerens</name>
    <name type="common">Bacillus agaradhaerens</name>
    <dbReference type="NCBI Taxonomy" id="76935"/>
    <lineage>
        <taxon>Bacteria</taxon>
        <taxon>Bacillati</taxon>
        <taxon>Bacillota</taxon>
        <taxon>Bacilli</taxon>
        <taxon>Bacillales</taxon>
        <taxon>Bacillaceae</taxon>
    </lineage>
</organism>
<sequence length="135" mass="15553">MELITLACGLLLMQSFLTFIQVRYYRKSVERFFKKYNTKKDVHLFTGQARRKFGAGSIVMLVVDEKYIVLDCQTMKGVSVLSKFKDIESFRGCHVGEILNDLQYEDKKRKKSAIDIALQNASENALLTISKKQMT</sequence>